<dbReference type="InParanoid" id="A0A1X7SRF0"/>
<organism evidence="2">
    <name type="scientific">Amphimedon queenslandica</name>
    <name type="common">Sponge</name>
    <dbReference type="NCBI Taxonomy" id="400682"/>
    <lineage>
        <taxon>Eukaryota</taxon>
        <taxon>Metazoa</taxon>
        <taxon>Porifera</taxon>
        <taxon>Demospongiae</taxon>
        <taxon>Heteroscleromorpha</taxon>
        <taxon>Haplosclerida</taxon>
        <taxon>Niphatidae</taxon>
        <taxon>Amphimedon</taxon>
    </lineage>
</organism>
<dbReference type="PANTHER" id="PTHR19143">
    <property type="entry name" value="FIBRINOGEN/TENASCIN/ANGIOPOEITIN"/>
    <property type="match status" value="1"/>
</dbReference>
<feature type="domain" description="Fibrinogen C-terminal" evidence="1">
    <location>
        <begin position="1"/>
        <end position="76"/>
    </location>
</feature>
<evidence type="ECO:0000313" key="2">
    <source>
        <dbReference type="EnsemblMetazoa" id="Aqu2.1.04657_001"/>
    </source>
</evidence>
<dbReference type="STRING" id="400682.A0A1X7SRF0"/>
<dbReference type="eggNOG" id="KOG2579">
    <property type="taxonomic scope" value="Eukaryota"/>
</dbReference>
<dbReference type="SUPFAM" id="SSF56496">
    <property type="entry name" value="Fibrinogen C-terminal domain-like"/>
    <property type="match status" value="1"/>
</dbReference>
<dbReference type="InterPro" id="IPR014716">
    <property type="entry name" value="Fibrinogen_a/b/g_C_1"/>
</dbReference>
<dbReference type="Pfam" id="PF00147">
    <property type="entry name" value="Fibrinogen_C"/>
    <property type="match status" value="1"/>
</dbReference>
<protein>
    <recommendedName>
        <fullName evidence="1">Fibrinogen C-terminal domain-containing protein</fullName>
    </recommendedName>
</protein>
<name>A0A1X7SRF0_AMPQE</name>
<dbReference type="InterPro" id="IPR050373">
    <property type="entry name" value="Fibrinogen_C-term_domain"/>
</dbReference>
<evidence type="ECO:0000259" key="1">
    <source>
        <dbReference type="PROSITE" id="PS51406"/>
    </source>
</evidence>
<dbReference type="Gene3D" id="3.90.215.10">
    <property type="entry name" value="Gamma Fibrinogen, chain A, domain 1"/>
    <property type="match status" value="1"/>
</dbReference>
<accession>A0A1X7SRF0</accession>
<reference evidence="2" key="1">
    <citation type="submission" date="2017-05" db="UniProtKB">
        <authorList>
            <consortium name="EnsemblMetazoa"/>
        </authorList>
    </citation>
    <scope>IDENTIFICATION</scope>
</reference>
<dbReference type="EnsemblMetazoa" id="Aqu2.1.04657_001">
    <property type="protein sequence ID" value="Aqu2.1.04657_001"/>
    <property type="gene ID" value="Aqu2.1.04657"/>
</dbReference>
<dbReference type="InterPro" id="IPR002181">
    <property type="entry name" value="Fibrinogen_a/b/g_C_dom"/>
</dbReference>
<dbReference type="InterPro" id="IPR036056">
    <property type="entry name" value="Fibrinogen-like_C"/>
</dbReference>
<dbReference type="PROSITE" id="PS51406">
    <property type="entry name" value="FIBRINOGEN_C_2"/>
    <property type="match status" value="1"/>
</dbReference>
<dbReference type="AlphaFoldDB" id="A0A1X7SRF0"/>
<proteinExistence type="predicted"/>
<sequence length="76" mass="9162">MKFSTKDRDNDIHPDPAYSCAAYHQSGWWYHGCYNSNLNAPYYNNPTCPDWHGIIWYLWKGKKYSLKFTEMKVRHN</sequence>
<dbReference type="GO" id="GO:0005615">
    <property type="term" value="C:extracellular space"/>
    <property type="evidence" value="ECO:0007669"/>
    <property type="project" value="TreeGrafter"/>
</dbReference>